<protein>
    <submittedName>
        <fullName evidence="1">Uncharacterized protein</fullName>
    </submittedName>
</protein>
<dbReference type="Proteomes" id="UP001320609">
    <property type="component" value="Unassembled WGS sequence"/>
</dbReference>
<reference evidence="1 2" key="1">
    <citation type="submission" date="2022-03" db="EMBL/GenBank/DDBJ databases">
        <title>Genomic signatures underlying metal tolerance in selected Arctic bacterial isolates.</title>
        <authorList>
            <person name="Thomas F.A."/>
            <person name="Venkatachalam S."/>
            <person name="Krishnan K.P."/>
        </authorList>
    </citation>
    <scope>NUCLEOTIDE SEQUENCE [LARGE SCALE GENOMIC DNA]</scope>
    <source>
        <strain evidence="1 2">HM116</strain>
    </source>
</reference>
<accession>A0ABS9S6X3</accession>
<evidence type="ECO:0000313" key="2">
    <source>
        <dbReference type="Proteomes" id="UP001320609"/>
    </source>
</evidence>
<name>A0ABS9S6X3_9GAMM</name>
<dbReference type="EMBL" id="JAKVTW010000006">
    <property type="protein sequence ID" value="MCH4811854.1"/>
    <property type="molecule type" value="Genomic_DNA"/>
</dbReference>
<sequence length="111" mass="11842">MLAMAEGVVGVGTARNMLVPVAVEVLETAPPALLERFDHVVEGSLEVSNGTLVIAGCTDYLPDAARLPIAKGGYAVSVCASGLGTHFPRMACRAKIITWFSYGQSHWMRYC</sequence>
<proteinExistence type="predicted"/>
<comment type="caution">
    <text evidence="1">The sequence shown here is derived from an EMBL/GenBank/DDBJ whole genome shotgun (WGS) entry which is preliminary data.</text>
</comment>
<evidence type="ECO:0000313" key="1">
    <source>
        <dbReference type="EMBL" id="MCH4811854.1"/>
    </source>
</evidence>
<organism evidence="1 2">
    <name type="scientific">Vreelandella neptunia</name>
    <dbReference type="NCBI Taxonomy" id="115551"/>
    <lineage>
        <taxon>Bacteria</taxon>
        <taxon>Pseudomonadati</taxon>
        <taxon>Pseudomonadota</taxon>
        <taxon>Gammaproteobacteria</taxon>
        <taxon>Oceanospirillales</taxon>
        <taxon>Halomonadaceae</taxon>
        <taxon>Vreelandella</taxon>
    </lineage>
</organism>
<keyword evidence="2" id="KW-1185">Reference proteome</keyword>
<dbReference type="RefSeq" id="WP_240718221.1">
    <property type="nucleotide sequence ID" value="NZ_JAKVTW010000006.1"/>
</dbReference>
<gene>
    <name evidence="1" type="ORF">MLE19_10950</name>
</gene>